<dbReference type="Gene3D" id="3.40.1080.10">
    <property type="entry name" value="Glutaconate Coenzyme A-transferase"/>
    <property type="match status" value="1"/>
</dbReference>
<accession>A0A3E2TH49</accession>
<dbReference type="SUPFAM" id="SSF100950">
    <property type="entry name" value="NagB/RpiA/CoA transferase-like"/>
    <property type="match status" value="1"/>
</dbReference>
<dbReference type="AlphaFoldDB" id="A0A3E2TH49"/>
<protein>
    <submittedName>
        <fullName evidence="2">CoA transferase subunit A</fullName>
    </submittedName>
</protein>
<dbReference type="EMBL" id="QVEP01000045">
    <property type="protein sequence ID" value="RGB75590.1"/>
    <property type="molecule type" value="Genomic_DNA"/>
</dbReference>
<gene>
    <name evidence="2" type="ORF">DW070_13995</name>
</gene>
<dbReference type="InterPro" id="IPR004165">
    <property type="entry name" value="CoA_trans_fam_I"/>
</dbReference>
<dbReference type="SMART" id="SM00882">
    <property type="entry name" value="CoA_trans"/>
    <property type="match status" value="1"/>
</dbReference>
<dbReference type="PANTHER" id="PTHR13707">
    <property type="entry name" value="KETOACID-COENZYME A TRANSFERASE"/>
    <property type="match status" value="1"/>
</dbReference>
<dbReference type="GO" id="GO:0008410">
    <property type="term" value="F:CoA-transferase activity"/>
    <property type="evidence" value="ECO:0007669"/>
    <property type="project" value="InterPro"/>
</dbReference>
<organism evidence="2 3">
    <name type="scientific">Coprococcus catus</name>
    <dbReference type="NCBI Taxonomy" id="116085"/>
    <lineage>
        <taxon>Bacteria</taxon>
        <taxon>Bacillati</taxon>
        <taxon>Bacillota</taxon>
        <taxon>Clostridia</taxon>
        <taxon>Lachnospirales</taxon>
        <taxon>Lachnospiraceae</taxon>
        <taxon>Coprococcus</taxon>
    </lineage>
</organism>
<comment type="caution">
    <text evidence="2">The sequence shown here is derived from an EMBL/GenBank/DDBJ whole genome shotgun (WGS) entry which is preliminary data.</text>
</comment>
<dbReference type="Proteomes" id="UP000260773">
    <property type="component" value="Unassembled WGS sequence"/>
</dbReference>
<reference evidence="2 3" key="1">
    <citation type="submission" date="2018-08" db="EMBL/GenBank/DDBJ databases">
        <title>A genome reference for cultivated species of the human gut microbiota.</title>
        <authorList>
            <person name="Zou Y."/>
            <person name="Xue W."/>
            <person name="Luo G."/>
        </authorList>
    </citation>
    <scope>NUCLEOTIDE SEQUENCE [LARGE SCALE GENOMIC DNA]</scope>
    <source>
        <strain evidence="2 3">AF45-17</strain>
    </source>
</reference>
<dbReference type="Pfam" id="PF01144">
    <property type="entry name" value="CoA_trans"/>
    <property type="match status" value="1"/>
</dbReference>
<evidence type="ECO:0000256" key="1">
    <source>
        <dbReference type="ARBA" id="ARBA00022679"/>
    </source>
</evidence>
<dbReference type="InterPro" id="IPR037171">
    <property type="entry name" value="NagB/RpiA_transferase-like"/>
</dbReference>
<dbReference type="PANTHER" id="PTHR13707:SF60">
    <property type="entry name" value="ACETATE COA-TRANSFERASE SUBUNIT ALPHA"/>
    <property type="match status" value="1"/>
</dbReference>
<evidence type="ECO:0000313" key="3">
    <source>
        <dbReference type="Proteomes" id="UP000260773"/>
    </source>
</evidence>
<sequence length="239" mass="26189">MEIERGKVRTREEIMACFKDGQTIAIGGQAGAYMPWDLLDMLEESGVKHLTICSIDACNPGFAISRLIENGQVDKMITTHIGTNPVAQKLLAEGKLEVEFFPMGSFIEKMRDGGAGIGGFLTKTGLGTDMEKGKQIVTTSDGERYILEEAIHADVALTRCRRADPLGNLAYHGTGTASHPVMATCADISIVQCDLYCDLNEISPDDVKVPAMYVDMLYTDSREQNHIIGRIKRNQLEGM</sequence>
<evidence type="ECO:0000313" key="2">
    <source>
        <dbReference type="EMBL" id="RGB75590.1"/>
    </source>
</evidence>
<proteinExistence type="predicted"/>
<dbReference type="RefSeq" id="WP_117528939.1">
    <property type="nucleotide sequence ID" value="NZ_JAJCNA010000017.1"/>
</dbReference>
<name>A0A3E2TH49_9FIRM</name>
<dbReference type="InterPro" id="IPR012792">
    <property type="entry name" value="3-oxoacid_CoA-transf_A"/>
</dbReference>
<keyword evidence="1 2" id="KW-0808">Transferase</keyword>
<dbReference type="NCBIfam" id="TIGR02429">
    <property type="entry name" value="pcaI_scoA_fam"/>
    <property type="match status" value="1"/>
</dbReference>